<keyword evidence="10" id="KW-1185">Reference proteome</keyword>
<keyword evidence="6 7" id="KW-0472">Membrane</keyword>
<proteinExistence type="inferred from homology"/>
<dbReference type="GO" id="GO:0005886">
    <property type="term" value="C:plasma membrane"/>
    <property type="evidence" value="ECO:0007669"/>
    <property type="project" value="UniProtKB-SubCell"/>
</dbReference>
<feature type="transmembrane region" description="Helical" evidence="7">
    <location>
        <begin position="110"/>
        <end position="129"/>
    </location>
</feature>
<dbReference type="RefSeq" id="WP_144195153.1">
    <property type="nucleotide sequence ID" value="NZ_CAJPVH010000011.1"/>
</dbReference>
<reference evidence="8 10" key="1">
    <citation type="submission" date="2019-05" db="EMBL/GenBank/DDBJ databases">
        <title>Whole genome sequence analysis of Cupriavidus campinensis S14E4C strain.</title>
        <authorList>
            <person name="Abbaszade G."/>
            <person name="Szabo A."/>
            <person name="Toumi M."/>
            <person name="Toth E."/>
        </authorList>
    </citation>
    <scope>NUCLEOTIDE SEQUENCE [LARGE SCALE GENOMIC DNA]</scope>
    <source>
        <strain evidence="8 10">S14E4C</strain>
    </source>
</reference>
<keyword evidence="5 7" id="KW-1133">Transmembrane helix</keyword>
<dbReference type="Proteomes" id="UP001056132">
    <property type="component" value="Chromosome 1"/>
</dbReference>
<dbReference type="KEGG" id="ccam:M5D45_08325"/>
<dbReference type="EMBL" id="CP097330">
    <property type="protein sequence ID" value="URF05781.1"/>
    <property type="molecule type" value="Genomic_DNA"/>
</dbReference>
<dbReference type="Proteomes" id="UP000318943">
    <property type="component" value="Unassembled WGS sequence"/>
</dbReference>
<sequence>MSRTQGSQDLGKAIIRIVLGVLILLHGIAKLMAGPGFVIQTVTQAGLPSFVAYGVYIGEVVAPILLIIGLWTRPAALIVAINMIVALALVHAGQLNMINKNGGWELELQGMFLASAIAVALLGAGRLSVGGVDGKWN</sequence>
<evidence type="ECO:0000313" key="11">
    <source>
        <dbReference type="Proteomes" id="UP001056132"/>
    </source>
</evidence>
<evidence type="ECO:0000313" key="9">
    <source>
        <dbReference type="EMBL" id="URF05781.1"/>
    </source>
</evidence>
<comment type="subcellular location">
    <subcellularLocation>
        <location evidence="1">Cell membrane</location>
        <topology evidence="1">Multi-pass membrane protein</topology>
    </subcellularLocation>
</comment>
<dbReference type="EMBL" id="VCIZ01000001">
    <property type="protein sequence ID" value="TSP14182.1"/>
    <property type="molecule type" value="Genomic_DNA"/>
</dbReference>
<evidence type="ECO:0000313" key="8">
    <source>
        <dbReference type="EMBL" id="TSP14182.1"/>
    </source>
</evidence>
<evidence type="ECO:0000256" key="1">
    <source>
        <dbReference type="ARBA" id="ARBA00004651"/>
    </source>
</evidence>
<feature type="transmembrane region" description="Helical" evidence="7">
    <location>
        <begin position="13"/>
        <end position="38"/>
    </location>
</feature>
<organism evidence="9 11">
    <name type="scientific">Cupriavidus campinensis</name>
    <dbReference type="NCBI Taxonomy" id="151783"/>
    <lineage>
        <taxon>Bacteria</taxon>
        <taxon>Pseudomonadati</taxon>
        <taxon>Pseudomonadota</taxon>
        <taxon>Betaproteobacteria</taxon>
        <taxon>Burkholderiales</taxon>
        <taxon>Burkholderiaceae</taxon>
        <taxon>Cupriavidus</taxon>
    </lineage>
</organism>
<reference evidence="9" key="2">
    <citation type="journal article" date="2022" name="Microbiol. Resour. Announc.">
        <title>Genome Sequence of Cupriavidus campinensis Strain G5, a Member of a Bacterial Consortium Capable of Polyethylene Degradation.</title>
        <authorList>
            <person name="Schneider B."/>
            <person name="Pfeiffer F."/>
            <person name="Dyall-Smith M."/>
            <person name="Kunte H.J."/>
        </authorList>
    </citation>
    <scope>NUCLEOTIDE SEQUENCE</scope>
    <source>
        <strain evidence="9">G5</strain>
    </source>
</reference>
<dbReference type="InterPro" id="IPR051907">
    <property type="entry name" value="DoxX-like_oxidoreductase"/>
</dbReference>
<keyword evidence="4 7" id="KW-0812">Transmembrane</keyword>
<gene>
    <name evidence="8" type="ORF">FGG12_00500</name>
    <name evidence="9" type="ORF">M5D45_08325</name>
</gene>
<evidence type="ECO:0000256" key="4">
    <source>
        <dbReference type="ARBA" id="ARBA00022692"/>
    </source>
</evidence>
<dbReference type="Pfam" id="PF07681">
    <property type="entry name" value="DoxX"/>
    <property type="match status" value="1"/>
</dbReference>
<comment type="similarity">
    <text evidence="2">Belongs to the DoxX family.</text>
</comment>
<keyword evidence="3" id="KW-1003">Cell membrane</keyword>
<feature type="transmembrane region" description="Helical" evidence="7">
    <location>
        <begin position="50"/>
        <end position="71"/>
    </location>
</feature>
<dbReference type="InterPro" id="IPR032808">
    <property type="entry name" value="DoxX"/>
</dbReference>
<evidence type="ECO:0000256" key="6">
    <source>
        <dbReference type="ARBA" id="ARBA00023136"/>
    </source>
</evidence>
<evidence type="ECO:0000256" key="7">
    <source>
        <dbReference type="SAM" id="Phobius"/>
    </source>
</evidence>
<evidence type="ECO:0000256" key="5">
    <source>
        <dbReference type="ARBA" id="ARBA00022989"/>
    </source>
</evidence>
<reference evidence="9" key="3">
    <citation type="submission" date="2022-05" db="EMBL/GenBank/DDBJ databases">
        <authorList>
            <person name="Kunte H.-J."/>
        </authorList>
    </citation>
    <scope>NUCLEOTIDE SEQUENCE</scope>
    <source>
        <strain evidence="9">G5</strain>
    </source>
</reference>
<name>A0AAE9I817_9BURK</name>
<accession>A0AAE9I817</accession>
<dbReference type="PANTHER" id="PTHR33452:SF1">
    <property type="entry name" value="INNER MEMBRANE PROTEIN YPHA-RELATED"/>
    <property type="match status" value="1"/>
</dbReference>
<protein>
    <submittedName>
        <fullName evidence="9">DoxX family protein</fullName>
    </submittedName>
</protein>
<dbReference type="PANTHER" id="PTHR33452">
    <property type="entry name" value="OXIDOREDUCTASE CATD-RELATED"/>
    <property type="match status" value="1"/>
</dbReference>
<feature type="transmembrane region" description="Helical" evidence="7">
    <location>
        <begin position="77"/>
        <end position="98"/>
    </location>
</feature>
<evidence type="ECO:0000256" key="2">
    <source>
        <dbReference type="ARBA" id="ARBA00006679"/>
    </source>
</evidence>
<dbReference type="AlphaFoldDB" id="A0AAE9I817"/>
<evidence type="ECO:0000313" key="10">
    <source>
        <dbReference type="Proteomes" id="UP000318943"/>
    </source>
</evidence>
<evidence type="ECO:0000256" key="3">
    <source>
        <dbReference type="ARBA" id="ARBA00022475"/>
    </source>
</evidence>